<name>H1L1I7_9EURY</name>
<dbReference type="Proteomes" id="UP000003706">
    <property type="component" value="Unassembled WGS sequence"/>
</dbReference>
<comment type="caution">
    <text evidence="1">The sequence shown here is derived from an EMBL/GenBank/DDBJ whole genome shotgun (WGS) entry which is preliminary data.</text>
</comment>
<organism evidence="1 2">
    <name type="scientific">Methanotorris formicicus Mc-S-70</name>
    <dbReference type="NCBI Taxonomy" id="647171"/>
    <lineage>
        <taxon>Archaea</taxon>
        <taxon>Methanobacteriati</taxon>
        <taxon>Methanobacteriota</taxon>
        <taxon>Methanomada group</taxon>
        <taxon>Methanococci</taxon>
        <taxon>Methanococcales</taxon>
        <taxon>Methanocaldococcaceae</taxon>
        <taxon>Methanotorris</taxon>
    </lineage>
</organism>
<dbReference type="EMBL" id="AGJL01000080">
    <property type="protein sequence ID" value="EHP83694.1"/>
    <property type="molecule type" value="Genomic_DNA"/>
</dbReference>
<dbReference type="AlphaFoldDB" id="H1L1I7"/>
<accession>H1L1I7</accession>
<gene>
    <name evidence="1" type="ORF">MetfoDRAFT_1911</name>
</gene>
<protein>
    <submittedName>
        <fullName evidence="1">Uncharacterized protein</fullName>
    </submittedName>
</protein>
<reference evidence="1 2" key="1">
    <citation type="submission" date="2011-09" db="EMBL/GenBank/DDBJ databases">
        <title>The draft genome of Methanotorris formicicus Mc-S-70.</title>
        <authorList>
            <consortium name="US DOE Joint Genome Institute (JGI-PGF)"/>
            <person name="Lucas S."/>
            <person name="Han J."/>
            <person name="Lapidus A."/>
            <person name="Cheng J.-F."/>
            <person name="Goodwin L."/>
            <person name="Pitluck S."/>
            <person name="Peters L."/>
            <person name="Land M.L."/>
            <person name="Hauser L."/>
            <person name="Sieprawska-Lupa M."/>
            <person name="Takai K."/>
            <person name="Miyazaki J."/>
            <person name="Whitman W."/>
            <person name="Woyke T.J."/>
        </authorList>
    </citation>
    <scope>NUCLEOTIDE SEQUENCE [LARGE SCALE GENOMIC DNA]</scope>
    <source>
        <strain evidence="1 2">Mc-S-70</strain>
    </source>
</reference>
<keyword evidence="2" id="KW-1185">Reference proteome</keyword>
<evidence type="ECO:0000313" key="2">
    <source>
        <dbReference type="Proteomes" id="UP000003706"/>
    </source>
</evidence>
<evidence type="ECO:0000313" key="1">
    <source>
        <dbReference type="EMBL" id="EHP83694.1"/>
    </source>
</evidence>
<feature type="non-terminal residue" evidence="1">
    <location>
        <position position="1"/>
    </location>
</feature>
<sequence>IVFIGVSVLTCANLDNSSEQLNPKLFIELVSILLSAVSMEVSPFFNELFKHYIFLFFGFKVNIVKSHYQIR</sequence>
<proteinExistence type="predicted"/>